<comment type="pathway">
    <text evidence="1">Protein modification; protein ubiquitination.</text>
</comment>
<accession>A0AAD3SK51</accession>
<feature type="region of interest" description="Disordered" evidence="3">
    <location>
        <begin position="550"/>
        <end position="597"/>
    </location>
</feature>
<evidence type="ECO:0000256" key="2">
    <source>
        <dbReference type="ARBA" id="ARBA00005673"/>
    </source>
</evidence>
<protein>
    <recommendedName>
        <fullName evidence="4">Ubiquitin-activating enzyme SCCH domain-containing protein</fullName>
    </recommendedName>
</protein>
<dbReference type="InterPro" id="IPR042063">
    <property type="entry name" value="Ubi_acti_E1_SCCH"/>
</dbReference>
<dbReference type="InterPro" id="IPR044559">
    <property type="entry name" value="WOX13-like"/>
</dbReference>
<dbReference type="SUPFAM" id="SSF54928">
    <property type="entry name" value="RNA-binding domain, RBD"/>
    <property type="match status" value="2"/>
</dbReference>
<dbReference type="Gene3D" id="3.30.70.330">
    <property type="match status" value="1"/>
</dbReference>
<dbReference type="GO" id="GO:0003700">
    <property type="term" value="F:DNA-binding transcription factor activity"/>
    <property type="evidence" value="ECO:0007669"/>
    <property type="project" value="InterPro"/>
</dbReference>
<gene>
    <name evidence="5" type="ORF">Nepgr_013642</name>
</gene>
<feature type="domain" description="Ubiquitin-activating enzyme SCCH" evidence="4">
    <location>
        <begin position="3"/>
        <end position="103"/>
    </location>
</feature>
<dbReference type="InterPro" id="IPR019572">
    <property type="entry name" value="UBA_E1_SCCH"/>
</dbReference>
<proteinExistence type="inferred from homology"/>
<evidence type="ECO:0000256" key="1">
    <source>
        <dbReference type="ARBA" id="ARBA00004906"/>
    </source>
</evidence>
<evidence type="ECO:0000256" key="3">
    <source>
        <dbReference type="SAM" id="MobiDB-lite"/>
    </source>
</evidence>
<evidence type="ECO:0000313" key="6">
    <source>
        <dbReference type="Proteomes" id="UP001279734"/>
    </source>
</evidence>
<dbReference type="Gene3D" id="1.10.10.2660">
    <property type="entry name" value="Ubiquitin-activating enzyme E1, SCCH domain"/>
    <property type="match status" value="2"/>
</dbReference>
<dbReference type="InterPro" id="IPR035979">
    <property type="entry name" value="RBD_domain_sf"/>
</dbReference>
<dbReference type="PANTHER" id="PTHR46777">
    <property type="entry name" value="WUSCHEL-RELATED HOMEOBOX 13"/>
    <property type="match status" value="1"/>
</dbReference>
<name>A0AAD3SK51_NEPGR</name>
<feature type="domain" description="Ubiquitin-activating enzyme SCCH" evidence="4">
    <location>
        <begin position="422"/>
        <end position="531"/>
    </location>
</feature>
<reference evidence="5" key="1">
    <citation type="submission" date="2023-05" db="EMBL/GenBank/DDBJ databases">
        <title>Nepenthes gracilis genome sequencing.</title>
        <authorList>
            <person name="Fukushima K."/>
        </authorList>
    </citation>
    <scope>NUCLEOTIDE SEQUENCE</scope>
    <source>
        <strain evidence="5">SING2019-196</strain>
    </source>
</reference>
<feature type="compositionally biased region" description="Polar residues" evidence="3">
    <location>
        <begin position="575"/>
        <end position="592"/>
    </location>
</feature>
<dbReference type="InterPro" id="IPR035985">
    <property type="entry name" value="Ubiquitin-activating_enz"/>
</dbReference>
<comment type="caution">
    <text evidence="5">The sequence shown here is derived from an EMBL/GenBank/DDBJ whole genome shotgun (WGS) entry which is preliminary data.</text>
</comment>
<comment type="similarity">
    <text evidence="2">Belongs to the ubiquitin-activating E1 family.</text>
</comment>
<dbReference type="AlphaFoldDB" id="A0AAD3SK51"/>
<keyword evidence="6" id="KW-1185">Reference proteome</keyword>
<dbReference type="Pfam" id="PF10585">
    <property type="entry name" value="UBA_E1_SCCH"/>
    <property type="match status" value="2"/>
</dbReference>
<dbReference type="PANTHER" id="PTHR46777:SF5">
    <property type="entry name" value="WUSCHEL-RELATED HOMEOBOX 13"/>
    <property type="match status" value="1"/>
</dbReference>
<feature type="compositionally biased region" description="Low complexity" evidence="3">
    <location>
        <begin position="371"/>
        <end position="383"/>
    </location>
</feature>
<evidence type="ECO:0000259" key="4">
    <source>
        <dbReference type="Pfam" id="PF10585"/>
    </source>
</evidence>
<dbReference type="Proteomes" id="UP001279734">
    <property type="component" value="Unassembled WGS sequence"/>
</dbReference>
<feature type="compositionally biased region" description="Polar residues" evidence="3">
    <location>
        <begin position="357"/>
        <end position="370"/>
    </location>
</feature>
<dbReference type="GO" id="GO:0003676">
    <property type="term" value="F:nucleic acid binding"/>
    <property type="evidence" value="ECO:0007669"/>
    <property type="project" value="InterPro"/>
</dbReference>
<dbReference type="GO" id="GO:0008641">
    <property type="term" value="F:ubiquitin-like modifier activating enzyme activity"/>
    <property type="evidence" value="ECO:0007669"/>
    <property type="project" value="InterPro"/>
</dbReference>
<organism evidence="5 6">
    <name type="scientific">Nepenthes gracilis</name>
    <name type="common">Slender pitcher plant</name>
    <dbReference type="NCBI Taxonomy" id="150966"/>
    <lineage>
        <taxon>Eukaryota</taxon>
        <taxon>Viridiplantae</taxon>
        <taxon>Streptophyta</taxon>
        <taxon>Embryophyta</taxon>
        <taxon>Tracheophyta</taxon>
        <taxon>Spermatophyta</taxon>
        <taxon>Magnoliopsida</taxon>
        <taxon>eudicotyledons</taxon>
        <taxon>Gunneridae</taxon>
        <taxon>Pentapetalae</taxon>
        <taxon>Caryophyllales</taxon>
        <taxon>Nepenthaceae</taxon>
        <taxon>Nepenthes</taxon>
    </lineage>
</organism>
<dbReference type="InterPro" id="IPR012677">
    <property type="entry name" value="Nucleotide-bd_a/b_plait_sf"/>
</dbReference>
<dbReference type="EMBL" id="BSYO01000011">
    <property type="protein sequence ID" value="GMH11801.1"/>
    <property type="molecule type" value="Genomic_DNA"/>
</dbReference>
<feature type="region of interest" description="Disordered" evidence="3">
    <location>
        <begin position="357"/>
        <end position="388"/>
    </location>
</feature>
<evidence type="ECO:0000313" key="5">
    <source>
        <dbReference type="EMBL" id="GMH11801.1"/>
    </source>
</evidence>
<dbReference type="SUPFAM" id="SSF69572">
    <property type="entry name" value="Activating enzymes of the ubiquitin-like proteins"/>
    <property type="match status" value="1"/>
</dbReference>
<sequence length="651" mass="71836">MRNASEAQHRDTLECVIECLDKERCEIFPDCITFVHLKFEDYFMNRVQQLTFTFSEDALTRSGTQFWSTPRHVSCPLQFAVADLNSLNFVREASALRAEIWLATYPGELQKPSAKSLCRFVAGEIVVRLGNLHCTFVGTPVHKLSARQGWTPAPVQLQILECILCHGIRARSKQKIKEVAKEVTPHGQISETKVYDWFQGLAILATDNGKNKIKGSNLPFVVKWSDAEKEWQTRTAQMAQSQASKVPNADASQHSSIYGAMLMGYPSPYNKYGNQSPGNYGFVPYHLPPVQNQPTFHDVFPSVNQGHGLQGVRPNLVPSVARSFGSPFSRYVGSVSIYPGVQYAMAYLGGMMSSSPLNDSPGSVHSTAGKNSPRPSSEANSSSQTQVEGPPGANLFIYHIPQEFGDQELENSFQPSGRVLSAKQLTFTFSEDALTSSGTQFWSTHRHVSCLLQFAVADLNSLNFVWEASALCAEIWLATYPGELQKPSAKSLCRFVAGEIVVRLGNLHCTFVGTPSSSKQKITEVAKEVTPHGQISETKVYDWFQVETDAESPNEKKTKPENFQLRHNSDPGAGKNSSRPSTGANSSSQTQFEGPPGANLFIYHIPQEFGDQELENSFQPSGRVLSANVFLDKATSVSKCLVVSTEWVEQP</sequence>